<gene>
    <name evidence="2" type="ORF">SAMN04487901_11463</name>
</gene>
<dbReference type="STRING" id="645274.SAMN04487901_11463"/>
<dbReference type="AlphaFoldDB" id="A0A1G7YSY6"/>
<keyword evidence="3" id="KW-1185">Reference proteome</keyword>
<dbReference type="PANTHER" id="PTHR33608">
    <property type="entry name" value="BLL2464 PROTEIN"/>
    <property type="match status" value="1"/>
</dbReference>
<evidence type="ECO:0000259" key="1">
    <source>
        <dbReference type="Pfam" id="PF01882"/>
    </source>
</evidence>
<evidence type="ECO:0000313" key="2">
    <source>
        <dbReference type="EMBL" id="SDG99376.1"/>
    </source>
</evidence>
<protein>
    <recommendedName>
        <fullName evidence="1">DUF58 domain-containing protein</fullName>
    </recommendedName>
</protein>
<dbReference type="Proteomes" id="UP000198779">
    <property type="component" value="Unassembled WGS sequence"/>
</dbReference>
<feature type="domain" description="DUF58" evidence="1">
    <location>
        <begin position="43"/>
        <end position="253"/>
    </location>
</feature>
<dbReference type="Gene3D" id="3.40.50.410">
    <property type="entry name" value="von Willebrand factor, type A domain"/>
    <property type="match status" value="1"/>
</dbReference>
<dbReference type="SUPFAM" id="SSF53300">
    <property type="entry name" value="vWA-like"/>
    <property type="match status" value="1"/>
</dbReference>
<evidence type="ECO:0000313" key="3">
    <source>
        <dbReference type="Proteomes" id="UP000198779"/>
    </source>
</evidence>
<name>A0A1G7YSY6_9BACT</name>
<organism evidence="2 3">
    <name type="scientific">Prevotella communis</name>
    <dbReference type="NCBI Taxonomy" id="2913614"/>
    <lineage>
        <taxon>Bacteria</taxon>
        <taxon>Pseudomonadati</taxon>
        <taxon>Bacteroidota</taxon>
        <taxon>Bacteroidia</taxon>
        <taxon>Bacteroidales</taxon>
        <taxon>Prevotellaceae</taxon>
        <taxon>Prevotella</taxon>
    </lineage>
</organism>
<dbReference type="Pfam" id="PF01882">
    <property type="entry name" value="DUF58"/>
    <property type="match status" value="1"/>
</dbReference>
<dbReference type="InterPro" id="IPR036465">
    <property type="entry name" value="vWFA_dom_sf"/>
</dbReference>
<proteinExistence type="predicted"/>
<dbReference type="PANTHER" id="PTHR33608:SF6">
    <property type="entry name" value="BLL2464 PROTEIN"/>
    <property type="match status" value="1"/>
</dbReference>
<reference evidence="3" key="1">
    <citation type="submission" date="2016-10" db="EMBL/GenBank/DDBJ databases">
        <authorList>
            <person name="Varghese N."/>
            <person name="Submissions S."/>
        </authorList>
    </citation>
    <scope>NUCLEOTIDE SEQUENCE [LARGE SCALE GENOMIC DNA]</scope>
    <source>
        <strain evidence="3">BP1-148</strain>
    </source>
</reference>
<dbReference type="EMBL" id="FNCQ01000014">
    <property type="protein sequence ID" value="SDG99376.1"/>
    <property type="molecule type" value="Genomic_DNA"/>
</dbReference>
<dbReference type="InterPro" id="IPR002881">
    <property type="entry name" value="DUF58"/>
</dbReference>
<accession>A0A1G7YSY6</accession>
<sequence>MMETSEILKKVRKIEIKARGLSANIFAGQYHSAFKGRGMAFSEVREYQYGDDVRDIDWNVTARFNKPYVKVFEEERELTVMLLIDVSGSLDFGTQKQLKRDVVTEIAATLAFSAIQNNDKIGVIFFSDKIEKYIPPKKGRKHILYIIREMLDFHAESRRTDLAQAVEFLTSVSKRKCTAFILSDFYARQDFLQQLTIANRKHDVVAIQVYDRRACELPDVGLMKVVDAETGYEQYVDTSSRKLRDTYHRYWLNRQAELKETFAKCNVDSVSIATDDDYVKSMLGLFKQRG</sequence>